<proteinExistence type="predicted"/>
<protein>
    <recommendedName>
        <fullName evidence="4">ParB/Sulfiredoxin domain-containing protein</fullName>
    </recommendedName>
</protein>
<evidence type="ECO:0000256" key="1">
    <source>
        <dbReference type="SAM" id="MobiDB-lite"/>
    </source>
</evidence>
<dbReference type="InterPro" id="IPR036086">
    <property type="entry name" value="ParB/Sulfiredoxin_sf"/>
</dbReference>
<organism evidence="2 3">
    <name type="scientific">Actinomadura keratinilytica</name>
    <dbReference type="NCBI Taxonomy" id="547461"/>
    <lineage>
        <taxon>Bacteria</taxon>
        <taxon>Bacillati</taxon>
        <taxon>Actinomycetota</taxon>
        <taxon>Actinomycetes</taxon>
        <taxon>Streptosporangiales</taxon>
        <taxon>Thermomonosporaceae</taxon>
        <taxon>Actinomadura</taxon>
    </lineage>
</organism>
<dbReference type="EMBL" id="BAABDO010000009">
    <property type="protein sequence ID" value="GAA4131490.1"/>
    <property type="molecule type" value="Genomic_DNA"/>
</dbReference>
<dbReference type="Proteomes" id="UP001500266">
    <property type="component" value="Unassembled WGS sequence"/>
</dbReference>
<comment type="caution">
    <text evidence="2">The sequence shown here is derived from an EMBL/GenBank/DDBJ whole genome shotgun (WGS) entry which is preliminary data.</text>
</comment>
<name>A0ABP7Y6Z5_9ACTN</name>
<dbReference type="SUPFAM" id="SSF110849">
    <property type="entry name" value="ParB/Sulfiredoxin"/>
    <property type="match status" value="1"/>
</dbReference>
<evidence type="ECO:0008006" key="4">
    <source>
        <dbReference type="Google" id="ProtNLM"/>
    </source>
</evidence>
<feature type="region of interest" description="Disordered" evidence="1">
    <location>
        <begin position="191"/>
        <end position="211"/>
    </location>
</feature>
<gene>
    <name evidence="2" type="ORF">GCM10022416_10240</name>
</gene>
<accession>A0ABP7Y6Z5</accession>
<sequence length="211" mass="23483">MDAVLPPILVHRRTMRVVDGMHRLRAARLQGRCEIGVRFVDGPDADVFVAAVRANIGHGLPLSLADREAAAARCRRTWRNTWQRRSYRYRYEDMTRDLRIVDGAPLCGLIVDVMGYGYPTRFGDAAVTVCNLTQGATEDRRIAVYDRSAQAPIQIDVDVDRDRNEPSAAAGLSRRFRLVLDWLAAADPDRAARGGADVGGRPALRPMRASR</sequence>
<keyword evidence="3" id="KW-1185">Reference proteome</keyword>
<dbReference type="SUPFAM" id="SSF52777">
    <property type="entry name" value="CoA-dependent acyltransferases"/>
    <property type="match status" value="1"/>
</dbReference>
<evidence type="ECO:0000313" key="2">
    <source>
        <dbReference type="EMBL" id="GAA4131490.1"/>
    </source>
</evidence>
<dbReference type="Gene3D" id="3.90.1530.10">
    <property type="entry name" value="Conserved hypothetical protein from pyrococcus furiosus pfu- 392566-001, ParB domain"/>
    <property type="match status" value="1"/>
</dbReference>
<reference evidence="3" key="1">
    <citation type="journal article" date="2019" name="Int. J. Syst. Evol. Microbiol.">
        <title>The Global Catalogue of Microorganisms (GCM) 10K type strain sequencing project: providing services to taxonomists for standard genome sequencing and annotation.</title>
        <authorList>
            <consortium name="The Broad Institute Genomics Platform"/>
            <consortium name="The Broad Institute Genome Sequencing Center for Infectious Disease"/>
            <person name="Wu L."/>
            <person name="Ma J."/>
        </authorList>
    </citation>
    <scope>NUCLEOTIDE SEQUENCE [LARGE SCALE GENOMIC DNA]</scope>
    <source>
        <strain evidence="3">JCM 17316</strain>
    </source>
</reference>
<dbReference type="RefSeq" id="WP_345017879.1">
    <property type="nucleotide sequence ID" value="NZ_BAABDO010000009.1"/>
</dbReference>
<dbReference type="Gene3D" id="3.30.559.30">
    <property type="entry name" value="Nonribosomal peptide synthetase, condensation domain"/>
    <property type="match status" value="1"/>
</dbReference>
<feature type="compositionally biased region" description="Low complexity" evidence="1">
    <location>
        <begin position="193"/>
        <end position="203"/>
    </location>
</feature>
<evidence type="ECO:0000313" key="3">
    <source>
        <dbReference type="Proteomes" id="UP001500266"/>
    </source>
</evidence>